<sequence>MPYTNCLFRKTFGAISIMMLGQDKDFIKSIKFNKSSVHAIYYPKAMKRGPDLCFSITYCDSILITAQHSTFAWWIGYLLNKNSDKNNTNSFIFYNSKFLFDGVGHGYQNFYQIGYL</sequence>
<dbReference type="Proteomes" id="UP000887574">
    <property type="component" value="Unplaced"/>
</dbReference>
<protein>
    <submittedName>
        <fullName evidence="2">Uncharacterized protein</fullName>
    </submittedName>
</protein>
<dbReference type="InterPro" id="IPR052501">
    <property type="entry name" value="Alpha-1-2_FucT"/>
</dbReference>
<proteinExistence type="predicted"/>
<dbReference type="AlphaFoldDB" id="A0A915EUA1"/>
<dbReference type="WBParaSite" id="jg9052">
    <property type="protein sequence ID" value="jg9052"/>
    <property type="gene ID" value="jg9052"/>
</dbReference>
<keyword evidence="1" id="KW-1185">Reference proteome</keyword>
<evidence type="ECO:0000313" key="1">
    <source>
        <dbReference type="Proteomes" id="UP000887574"/>
    </source>
</evidence>
<reference evidence="2" key="1">
    <citation type="submission" date="2022-11" db="UniProtKB">
        <authorList>
            <consortium name="WormBaseParasite"/>
        </authorList>
    </citation>
    <scope>IDENTIFICATION</scope>
</reference>
<accession>A0A915EUA1</accession>
<evidence type="ECO:0000313" key="2">
    <source>
        <dbReference type="WBParaSite" id="jg9052"/>
    </source>
</evidence>
<organism evidence="1 2">
    <name type="scientific">Ditylenchus dipsaci</name>
    <dbReference type="NCBI Taxonomy" id="166011"/>
    <lineage>
        <taxon>Eukaryota</taxon>
        <taxon>Metazoa</taxon>
        <taxon>Ecdysozoa</taxon>
        <taxon>Nematoda</taxon>
        <taxon>Chromadorea</taxon>
        <taxon>Rhabditida</taxon>
        <taxon>Tylenchina</taxon>
        <taxon>Tylenchomorpha</taxon>
        <taxon>Sphaerularioidea</taxon>
        <taxon>Anguinidae</taxon>
        <taxon>Anguininae</taxon>
        <taxon>Ditylenchus</taxon>
    </lineage>
</organism>
<name>A0A915EUA1_9BILA</name>
<dbReference type="PANTHER" id="PTHR22898">
    <property type="entry name" value="UNCHARACTERIZED GLYCOSOL TRANSFERASE-RELATED"/>
    <property type="match status" value="1"/>
</dbReference>
<dbReference type="PANTHER" id="PTHR22898:SF3">
    <property type="entry name" value="ALPHA-1,2-FUCOSYLTRANSFERASE-RELATED"/>
    <property type="match status" value="1"/>
</dbReference>